<comment type="caution">
    <text evidence="2">The sequence shown here is derived from an EMBL/GenBank/DDBJ whole genome shotgun (WGS) entry which is preliminary data.</text>
</comment>
<reference evidence="2" key="2">
    <citation type="submission" date="2023-05" db="EMBL/GenBank/DDBJ databases">
        <authorList>
            <person name="Fouks B."/>
        </authorList>
    </citation>
    <scope>NUCLEOTIDE SEQUENCE</scope>
    <source>
        <strain evidence="2">Stay&amp;Tobe</strain>
        <tissue evidence="2">Testes</tissue>
    </source>
</reference>
<accession>A0AAD7ZSM1</accession>
<evidence type="ECO:0000313" key="3">
    <source>
        <dbReference type="Proteomes" id="UP001233999"/>
    </source>
</evidence>
<reference evidence="2" key="1">
    <citation type="journal article" date="2023" name="IScience">
        <title>Live-bearing cockroach genome reveals convergent evolutionary mechanisms linked to viviparity in insects and beyond.</title>
        <authorList>
            <person name="Fouks B."/>
            <person name="Harrison M.C."/>
            <person name="Mikhailova A.A."/>
            <person name="Marchal E."/>
            <person name="English S."/>
            <person name="Carruthers M."/>
            <person name="Jennings E.C."/>
            <person name="Chiamaka E.L."/>
            <person name="Frigard R.A."/>
            <person name="Pippel M."/>
            <person name="Attardo G.M."/>
            <person name="Benoit J.B."/>
            <person name="Bornberg-Bauer E."/>
            <person name="Tobe S.S."/>
        </authorList>
    </citation>
    <scope>NUCLEOTIDE SEQUENCE</scope>
    <source>
        <strain evidence="2">Stay&amp;Tobe</strain>
    </source>
</reference>
<gene>
    <name evidence="2" type="ORF">L9F63_020251</name>
</gene>
<keyword evidence="1" id="KW-0472">Membrane</keyword>
<sequence>YLFFIFNAKYSKKIVISYFLVCIFLGCDVSSLLFYLKLRCISFLFIWAVV</sequence>
<name>A0AAD7ZSM1_DIPPU</name>
<dbReference type="Proteomes" id="UP001233999">
    <property type="component" value="Unassembled WGS sequence"/>
</dbReference>
<feature type="transmembrane region" description="Helical" evidence="1">
    <location>
        <begin position="15"/>
        <end position="36"/>
    </location>
</feature>
<evidence type="ECO:0000313" key="2">
    <source>
        <dbReference type="EMBL" id="KAJ9586099.1"/>
    </source>
</evidence>
<evidence type="ECO:0000256" key="1">
    <source>
        <dbReference type="SAM" id="Phobius"/>
    </source>
</evidence>
<keyword evidence="3" id="KW-1185">Reference proteome</keyword>
<feature type="non-terminal residue" evidence="2">
    <location>
        <position position="50"/>
    </location>
</feature>
<keyword evidence="1" id="KW-0812">Transmembrane</keyword>
<proteinExistence type="predicted"/>
<keyword evidence="1" id="KW-1133">Transmembrane helix</keyword>
<protein>
    <submittedName>
        <fullName evidence="2">Uncharacterized protein</fullName>
    </submittedName>
</protein>
<dbReference type="AlphaFoldDB" id="A0AAD7ZSM1"/>
<dbReference type="EMBL" id="JASPKZ010007210">
    <property type="protein sequence ID" value="KAJ9586099.1"/>
    <property type="molecule type" value="Genomic_DNA"/>
</dbReference>
<organism evidence="2 3">
    <name type="scientific">Diploptera punctata</name>
    <name type="common">Pacific beetle cockroach</name>
    <dbReference type="NCBI Taxonomy" id="6984"/>
    <lineage>
        <taxon>Eukaryota</taxon>
        <taxon>Metazoa</taxon>
        <taxon>Ecdysozoa</taxon>
        <taxon>Arthropoda</taxon>
        <taxon>Hexapoda</taxon>
        <taxon>Insecta</taxon>
        <taxon>Pterygota</taxon>
        <taxon>Neoptera</taxon>
        <taxon>Polyneoptera</taxon>
        <taxon>Dictyoptera</taxon>
        <taxon>Blattodea</taxon>
        <taxon>Blaberoidea</taxon>
        <taxon>Blaberidae</taxon>
        <taxon>Diplopterinae</taxon>
        <taxon>Diploptera</taxon>
    </lineage>
</organism>
<feature type="non-terminal residue" evidence="2">
    <location>
        <position position="1"/>
    </location>
</feature>